<sequence length="195" mass="21601">MRDFFKNQYVLHSLGALAVIVVLVAGFLFWLKGYTRHDQTTPTPDLQGMDATLAVQTLEAMGFRWTIIDSSRYEPDKRPRAVLSQDPSAGTAVKEGRKIYLKINRSSWETVSVPTVDFENDKIENVAKRLQAVGFIVGDTIYRPHIGRDVVLGLSVDGVAIHPGDQFPKATVIDLIAGEGDQPLIAEDTLSIEDF</sequence>
<dbReference type="EMBL" id="DVLY01000157">
    <property type="protein sequence ID" value="HIT98450.1"/>
    <property type="molecule type" value="Genomic_DNA"/>
</dbReference>
<evidence type="ECO:0000313" key="3">
    <source>
        <dbReference type="EMBL" id="HIT98450.1"/>
    </source>
</evidence>
<evidence type="ECO:0000259" key="2">
    <source>
        <dbReference type="PROSITE" id="PS51178"/>
    </source>
</evidence>
<protein>
    <submittedName>
        <fullName evidence="3">PASTA domain-containing protein</fullName>
    </submittedName>
</protein>
<dbReference type="Gene3D" id="3.30.10.20">
    <property type="match status" value="1"/>
</dbReference>
<evidence type="ECO:0000313" key="4">
    <source>
        <dbReference type="Proteomes" id="UP000824161"/>
    </source>
</evidence>
<accession>A0A9D1KUV6</accession>
<dbReference type="Proteomes" id="UP000824161">
    <property type="component" value="Unassembled WGS sequence"/>
</dbReference>
<dbReference type="Pfam" id="PF03793">
    <property type="entry name" value="PASTA"/>
    <property type="match status" value="1"/>
</dbReference>
<proteinExistence type="predicted"/>
<gene>
    <name evidence="3" type="ORF">IAC44_06395</name>
</gene>
<keyword evidence="1" id="KW-1133">Transmembrane helix</keyword>
<name>A0A9D1KUV6_9FLAO</name>
<keyword evidence="1" id="KW-0812">Transmembrane</keyword>
<dbReference type="AlphaFoldDB" id="A0A9D1KUV6"/>
<dbReference type="CDD" id="cd06577">
    <property type="entry name" value="PASTA_pknB"/>
    <property type="match status" value="1"/>
</dbReference>
<dbReference type="SMART" id="SM00740">
    <property type="entry name" value="PASTA"/>
    <property type="match status" value="1"/>
</dbReference>
<dbReference type="InterPro" id="IPR005543">
    <property type="entry name" value="PASTA_dom"/>
</dbReference>
<feature type="transmembrane region" description="Helical" evidence="1">
    <location>
        <begin position="9"/>
        <end position="31"/>
    </location>
</feature>
<dbReference type="SUPFAM" id="SSF54184">
    <property type="entry name" value="Penicillin-binding protein 2x (pbp-2x), c-terminal domain"/>
    <property type="match status" value="1"/>
</dbReference>
<feature type="domain" description="PASTA" evidence="2">
    <location>
        <begin position="40"/>
        <end position="105"/>
    </location>
</feature>
<evidence type="ECO:0000256" key="1">
    <source>
        <dbReference type="SAM" id="Phobius"/>
    </source>
</evidence>
<keyword evidence="1" id="KW-0472">Membrane</keyword>
<dbReference type="PROSITE" id="PS51178">
    <property type="entry name" value="PASTA"/>
    <property type="match status" value="1"/>
</dbReference>
<reference evidence="3" key="1">
    <citation type="submission" date="2020-10" db="EMBL/GenBank/DDBJ databases">
        <authorList>
            <person name="Gilroy R."/>
        </authorList>
    </citation>
    <scope>NUCLEOTIDE SEQUENCE</scope>
    <source>
        <strain evidence="3">1383</strain>
    </source>
</reference>
<reference evidence="3" key="2">
    <citation type="journal article" date="2021" name="PeerJ">
        <title>Extensive microbial diversity within the chicken gut microbiome revealed by metagenomics and culture.</title>
        <authorList>
            <person name="Gilroy R."/>
            <person name="Ravi A."/>
            <person name="Getino M."/>
            <person name="Pursley I."/>
            <person name="Horton D.L."/>
            <person name="Alikhan N.F."/>
            <person name="Baker D."/>
            <person name="Gharbi K."/>
            <person name="Hall N."/>
            <person name="Watson M."/>
            <person name="Adriaenssens E.M."/>
            <person name="Foster-Nyarko E."/>
            <person name="Jarju S."/>
            <person name="Secka A."/>
            <person name="Antonio M."/>
            <person name="Oren A."/>
            <person name="Chaudhuri R.R."/>
            <person name="La Ragione R."/>
            <person name="Hildebrand F."/>
            <person name="Pallen M.J."/>
        </authorList>
    </citation>
    <scope>NUCLEOTIDE SEQUENCE</scope>
    <source>
        <strain evidence="3">1383</strain>
    </source>
</reference>
<comment type="caution">
    <text evidence="3">The sequence shown here is derived from an EMBL/GenBank/DDBJ whole genome shotgun (WGS) entry which is preliminary data.</text>
</comment>
<organism evidence="3 4">
    <name type="scientific">Candidatus Merdimorpha stercoravium</name>
    <dbReference type="NCBI Taxonomy" id="2840863"/>
    <lineage>
        <taxon>Bacteria</taxon>
        <taxon>Pseudomonadati</taxon>
        <taxon>Bacteroidota</taxon>
        <taxon>Flavobacteriia</taxon>
        <taxon>Flavobacteriales</taxon>
        <taxon>Candidatus Merdimorpha</taxon>
    </lineage>
</organism>